<feature type="transmembrane region" description="Helical" evidence="8">
    <location>
        <begin position="195"/>
        <end position="216"/>
    </location>
</feature>
<feature type="transmembrane region" description="Helical" evidence="8">
    <location>
        <begin position="252"/>
        <end position="277"/>
    </location>
</feature>
<proteinExistence type="inferred from homology"/>
<feature type="transmembrane region" description="Helical" evidence="8">
    <location>
        <begin position="127"/>
        <end position="148"/>
    </location>
</feature>
<feature type="domain" description="SLC12A transporter C-terminal" evidence="10">
    <location>
        <begin position="621"/>
        <end position="707"/>
    </location>
</feature>
<keyword evidence="3" id="KW-0813">Transport</keyword>
<dbReference type="InterPro" id="IPR004842">
    <property type="entry name" value="SLC12A_fam"/>
</dbReference>
<evidence type="ECO:0000256" key="4">
    <source>
        <dbReference type="ARBA" id="ARBA00022692"/>
    </source>
</evidence>
<keyword evidence="6 8" id="KW-0472">Membrane</keyword>
<dbReference type="Pfam" id="PF00324">
    <property type="entry name" value="AA_permease"/>
    <property type="match status" value="1"/>
</dbReference>
<comment type="caution">
    <text evidence="11">The sequence shown here is derived from an EMBL/GenBank/DDBJ whole genome shotgun (WGS) entry which is preliminary data.</text>
</comment>
<dbReference type="GO" id="GO:0034486">
    <property type="term" value="P:vacuolar transmembrane transport"/>
    <property type="evidence" value="ECO:0007669"/>
    <property type="project" value="TreeGrafter"/>
</dbReference>
<feature type="domain" description="SLC12A transporter C-terminal" evidence="10">
    <location>
        <begin position="1301"/>
        <end position="1364"/>
    </location>
</feature>
<feature type="transmembrane region" description="Helical" evidence="8">
    <location>
        <begin position="160"/>
        <end position="183"/>
    </location>
</feature>
<evidence type="ECO:0000256" key="8">
    <source>
        <dbReference type="SAM" id="Phobius"/>
    </source>
</evidence>
<evidence type="ECO:0000256" key="7">
    <source>
        <dbReference type="SAM" id="MobiDB-lite"/>
    </source>
</evidence>
<feature type="compositionally biased region" description="Low complexity" evidence="7">
    <location>
        <begin position="9"/>
        <end position="24"/>
    </location>
</feature>
<feature type="region of interest" description="Disordered" evidence="7">
    <location>
        <begin position="1"/>
        <end position="120"/>
    </location>
</feature>
<organism evidence="11 12">
    <name type="scientific">Alternaria panax</name>
    <dbReference type="NCBI Taxonomy" id="48097"/>
    <lineage>
        <taxon>Eukaryota</taxon>
        <taxon>Fungi</taxon>
        <taxon>Dikarya</taxon>
        <taxon>Ascomycota</taxon>
        <taxon>Pezizomycotina</taxon>
        <taxon>Dothideomycetes</taxon>
        <taxon>Pleosporomycetidae</taxon>
        <taxon>Pleosporales</taxon>
        <taxon>Pleosporineae</taxon>
        <taxon>Pleosporaceae</taxon>
        <taxon>Alternaria</taxon>
        <taxon>Alternaria sect. Panax</taxon>
    </lineage>
</organism>
<evidence type="ECO:0000259" key="10">
    <source>
        <dbReference type="Pfam" id="PF03522"/>
    </source>
</evidence>
<keyword evidence="12" id="KW-1185">Reference proteome</keyword>
<dbReference type="GO" id="GO:0006884">
    <property type="term" value="P:cell volume homeostasis"/>
    <property type="evidence" value="ECO:0007669"/>
    <property type="project" value="TreeGrafter"/>
</dbReference>
<accession>A0AAD4NVT3</accession>
<comment type="similarity">
    <text evidence="2">Belongs to the SLC12A transporter family.</text>
</comment>
<evidence type="ECO:0000256" key="5">
    <source>
        <dbReference type="ARBA" id="ARBA00022989"/>
    </source>
</evidence>
<feature type="compositionally biased region" description="Polar residues" evidence="7">
    <location>
        <begin position="1195"/>
        <end position="1208"/>
    </location>
</feature>
<feature type="domain" description="Amino acid permease/ SLC12A" evidence="9">
    <location>
        <begin position="133"/>
        <end position="610"/>
    </location>
</feature>
<dbReference type="GO" id="GO:0055075">
    <property type="term" value="P:potassium ion homeostasis"/>
    <property type="evidence" value="ECO:0007669"/>
    <property type="project" value="TreeGrafter"/>
</dbReference>
<dbReference type="PANTHER" id="PTHR11827">
    <property type="entry name" value="SOLUTE CARRIER FAMILY 12, CATION COTRANSPORTERS"/>
    <property type="match status" value="1"/>
</dbReference>
<feature type="compositionally biased region" description="Low complexity" evidence="7">
    <location>
        <begin position="1253"/>
        <end position="1268"/>
    </location>
</feature>
<feature type="compositionally biased region" description="Acidic residues" evidence="7">
    <location>
        <begin position="1058"/>
        <end position="1069"/>
    </location>
</feature>
<sequence>MTDADADQTTRLTLPRTRSTFATRTARDDSERLHRRSFVQHSPPPDEETPLLPGSRRQHPDNANALDGTEETENTPGGMNSWLSSFLHTSRSMFGKEHSNNSKRPVSETAKPRPGAFPRPVGGTDKLGTFAGVFVPVTLNVLSILMFLRFGFLLGQAGLIGMMGMLIAAYAINLLTTLSISAVATNGTVRGGGAYYLISRSLGPEFGGSIGIVYYLGSVFNTSLNAVGLIDCLIENFGTHGGDMAEWLPQSYWWQFLWATVVLAVCTLICLAGSGLFARCSNGLLLVLLVATISIPLSAVVRPAFTNPKEDIVFTGLSMDTLRQNLLPHFTRGAAGSVGHHRENFQDLFGILFPATGGILAGASMSGDLKHPSKAIPKGTLYGIGLTFILYTLVIFAMAASIARETFYDNTNVIQLTNISGAVVLAGEVATSLFSVLMGVIGSAKLLQALSRDHLIPGLSLFGQGTKKSDEPIYAIVITFIIAQITMFADINQIASFITMTYLMTFLVTNLACFLLKIGSAPNFRPSFHYFNWPTALIGTVACGATMFFVDGFYASGCVALLMIIFLLIHYTTPPKPWGDVSQGLIYHQVRKYLLRLRQEHVKFWRPQILLLVNDPRRQYKLIQFCNSLKKGGLFVLGHVIVSNDFGEAVPEARRQQQSWTKYIDFSRIKAFVNIAISPSVEWGARNLVLGAGLGGMRPNIVVMGFYNLPELRQAQPSIGIPSPQPSRPSSKAANHPISRKAIQAAARQRVTGNTHSMLPTDAMKPESAVAIRSYVTVIEDLILRLQANVAIGKGFQELEVPPAKPTAKQKAFSLIGLSDIEIEEPSKKYIDLWPIQMSAEVATAGDEPVRKNVLTTNFDTYTLILQLGCILHMVPSWKRMYKLRVCVFVEYETDVEEERGRVTTLLRNLRIEAEVHVFWLSSGDLSMYEVIINGRDDGDLDQTGRDIDYSLEDERWWQDIKRLRQPESMSTSQELAQTVDILEAVTNWPIASFQHGRQETNPKRFSALRKMLRKAKSRTSVSNLGDGARIKMQSQRIPVELLEDSDSDTQPSSADGREDDADDEEMASDSEAVISGSNFDEYDLDASSSESDHNGQRMSPRRRKTAPSSSFFTRQLDLRKAMWKSSSKDSTSQKDDRPTTHSVTPLKPHPDATASDTAVLRIGKQYKSQSVASSSSQLSGSPYAKSLVTPPPMRQQSLPKFTSNPTPRTAIASEETTGPSITFVDTPKPNTANKQDPIMTIGEPTQLAADNTPATSSPHSAATSSSHLGVTDTGTASPASGFPAQQAIPLSFNDLPCRAQHLILNELIRQHSEDTAVVFTTLPSPMEGTCESEAESVKYISDLEVLCQGLPPVLLVHSNSMTVTMNL</sequence>
<dbReference type="InterPro" id="IPR018491">
    <property type="entry name" value="SLC12_C"/>
</dbReference>
<dbReference type="PANTHER" id="PTHR11827:SF72">
    <property type="entry name" value="GH08340P"/>
    <property type="match status" value="1"/>
</dbReference>
<feature type="region of interest" description="Disordered" evidence="7">
    <location>
        <begin position="1014"/>
        <end position="1155"/>
    </location>
</feature>
<feature type="transmembrane region" description="Helical" evidence="8">
    <location>
        <begin position="554"/>
        <end position="573"/>
    </location>
</feature>
<evidence type="ECO:0000256" key="2">
    <source>
        <dbReference type="ARBA" id="ARBA00010593"/>
    </source>
</evidence>
<keyword evidence="4 8" id="KW-0812">Transmembrane</keyword>
<comment type="subcellular location">
    <subcellularLocation>
        <location evidence="1">Membrane</location>
        <topology evidence="1">Multi-pass membrane protein</topology>
    </subcellularLocation>
</comment>
<dbReference type="EMBL" id="JAANER010000001">
    <property type="protein sequence ID" value="KAG9196582.1"/>
    <property type="molecule type" value="Genomic_DNA"/>
</dbReference>
<evidence type="ECO:0000313" key="12">
    <source>
        <dbReference type="Proteomes" id="UP001199106"/>
    </source>
</evidence>
<gene>
    <name evidence="11" type="ORF">G6011_01703</name>
</gene>
<feature type="compositionally biased region" description="Low complexity" evidence="7">
    <location>
        <begin position="1169"/>
        <end position="1182"/>
    </location>
</feature>
<feature type="transmembrane region" description="Helical" evidence="8">
    <location>
        <begin position="422"/>
        <end position="442"/>
    </location>
</feature>
<evidence type="ECO:0000256" key="1">
    <source>
        <dbReference type="ARBA" id="ARBA00004141"/>
    </source>
</evidence>
<evidence type="ECO:0000256" key="3">
    <source>
        <dbReference type="ARBA" id="ARBA00022448"/>
    </source>
</evidence>
<feature type="transmembrane region" description="Helical" evidence="8">
    <location>
        <begin position="497"/>
        <end position="518"/>
    </location>
</feature>
<name>A0AAD4NVT3_9PLEO</name>
<protein>
    <recommendedName>
        <fullName evidence="13">Vacuolar cation-chloride cotransporter 1</fullName>
    </recommendedName>
</protein>
<feature type="region of interest" description="Disordered" evidence="7">
    <location>
        <begin position="717"/>
        <end position="736"/>
    </location>
</feature>
<dbReference type="GO" id="GO:0005774">
    <property type="term" value="C:vacuolar membrane"/>
    <property type="evidence" value="ECO:0007669"/>
    <property type="project" value="TreeGrafter"/>
</dbReference>
<reference evidence="11" key="1">
    <citation type="submission" date="2021-07" db="EMBL/GenBank/DDBJ databases">
        <title>Genome Resource of American Ginseng Black Spot Pathogen Alternaria panax.</title>
        <authorList>
            <person name="Qiu C."/>
            <person name="Wang W."/>
            <person name="Liu Z."/>
        </authorList>
    </citation>
    <scope>NUCLEOTIDE SEQUENCE</scope>
    <source>
        <strain evidence="11">BNCC115425</strain>
    </source>
</reference>
<dbReference type="Gene3D" id="1.20.1740.10">
    <property type="entry name" value="Amino acid/polyamine transporter I"/>
    <property type="match status" value="1"/>
</dbReference>
<feature type="compositionally biased region" description="Polar residues" evidence="7">
    <location>
        <begin position="74"/>
        <end position="92"/>
    </location>
</feature>
<feature type="transmembrane region" description="Helical" evidence="8">
    <location>
        <begin position="284"/>
        <end position="305"/>
    </location>
</feature>
<feature type="transmembrane region" description="Helical" evidence="8">
    <location>
        <begin position="381"/>
        <end position="402"/>
    </location>
</feature>
<dbReference type="GO" id="GO:0055064">
    <property type="term" value="P:chloride ion homeostasis"/>
    <property type="evidence" value="ECO:0007669"/>
    <property type="project" value="TreeGrafter"/>
</dbReference>
<dbReference type="FunFam" id="1.20.1740.10:FF:000013">
    <property type="entry name" value="Solute carrier family 12 member"/>
    <property type="match status" value="1"/>
</dbReference>
<dbReference type="Proteomes" id="UP001199106">
    <property type="component" value="Unassembled WGS sequence"/>
</dbReference>
<feature type="region of interest" description="Disordered" evidence="7">
    <location>
        <begin position="1169"/>
        <end position="1283"/>
    </location>
</feature>
<dbReference type="GO" id="GO:0015379">
    <property type="term" value="F:potassium:chloride symporter activity"/>
    <property type="evidence" value="ECO:0007669"/>
    <property type="project" value="TreeGrafter"/>
</dbReference>
<evidence type="ECO:0000313" key="11">
    <source>
        <dbReference type="EMBL" id="KAG9196582.1"/>
    </source>
</evidence>
<evidence type="ECO:0000259" key="9">
    <source>
        <dbReference type="Pfam" id="PF00324"/>
    </source>
</evidence>
<feature type="transmembrane region" description="Helical" evidence="8">
    <location>
        <begin position="348"/>
        <end position="369"/>
    </location>
</feature>
<evidence type="ECO:0008006" key="13">
    <source>
        <dbReference type="Google" id="ProtNLM"/>
    </source>
</evidence>
<evidence type="ECO:0000256" key="6">
    <source>
        <dbReference type="ARBA" id="ARBA00023136"/>
    </source>
</evidence>
<feature type="transmembrane region" description="Helical" evidence="8">
    <location>
        <begin position="530"/>
        <end position="548"/>
    </location>
</feature>
<dbReference type="InterPro" id="IPR004841">
    <property type="entry name" value="AA-permease/SLC12A_dom"/>
</dbReference>
<dbReference type="Pfam" id="PF03522">
    <property type="entry name" value="SLC12"/>
    <property type="match status" value="2"/>
</dbReference>
<keyword evidence="5 8" id="KW-1133">Transmembrane helix</keyword>